<dbReference type="EMBL" id="JAHWLI010000038">
    <property type="protein sequence ID" value="MBW3117331.1"/>
    <property type="molecule type" value="Genomic_DNA"/>
</dbReference>
<dbReference type="GeneID" id="92274290"/>
<dbReference type="Proteomes" id="UP000834611">
    <property type="component" value="Unassembled WGS sequence"/>
</dbReference>
<comment type="subunit">
    <text evidence="7">The complex comprises the extracytoplasmic solute receptor protein and the two transmembrane proteins.</text>
</comment>
<dbReference type="PANTHER" id="PTHR33362">
    <property type="entry name" value="SIALIC ACID TRAP TRANSPORTER PERMEASE PROTEIN SIAT-RELATED"/>
    <property type="match status" value="1"/>
</dbReference>
<evidence type="ECO:0000259" key="8">
    <source>
        <dbReference type="Pfam" id="PF06808"/>
    </source>
</evidence>
<feature type="transmembrane region" description="Helical" evidence="7">
    <location>
        <begin position="357"/>
        <end position="381"/>
    </location>
</feature>
<feature type="transmembrane region" description="Helical" evidence="7">
    <location>
        <begin position="278"/>
        <end position="295"/>
    </location>
</feature>
<feature type="transmembrane region" description="Helical" evidence="7">
    <location>
        <begin position="53"/>
        <end position="71"/>
    </location>
</feature>
<comment type="similarity">
    <text evidence="7">Belongs to the TRAP transporter large permease family.</text>
</comment>
<reference evidence="11" key="5">
    <citation type="submission" date="2022-10" db="EMBL/GenBank/DDBJ databases">
        <title>Bacterial isolates recovered from the One Health project in Brazil.</title>
        <authorList>
            <person name="Valiatti T.B."/>
            <person name="Santos F."/>
            <person name="Cayo R."/>
            <person name="Gales A.C."/>
        </authorList>
    </citation>
    <scope>NUCLEOTIDE SEQUENCE</scope>
    <source>
        <strain evidence="11">PVR188</strain>
    </source>
</reference>
<dbReference type="PANTHER" id="PTHR33362:SF4">
    <property type="entry name" value="2,3-DIKETO-L-GULONATE TRAP TRANSPORTER LARGE PERMEASE PROTEIN YIAN"/>
    <property type="match status" value="1"/>
</dbReference>
<keyword evidence="7" id="KW-0813">Transport</keyword>
<evidence type="ECO:0000313" key="9">
    <source>
        <dbReference type="EMBL" id="CAB5700909.1"/>
    </source>
</evidence>
<evidence type="ECO:0000256" key="3">
    <source>
        <dbReference type="ARBA" id="ARBA00022519"/>
    </source>
</evidence>
<keyword evidence="6 7" id="KW-0472">Membrane</keyword>
<dbReference type="EMBL" id="JAOWIN010000006">
    <property type="protein sequence ID" value="MDI9092908.1"/>
    <property type="molecule type" value="Genomic_DNA"/>
</dbReference>
<dbReference type="GO" id="GO:0005886">
    <property type="term" value="C:plasma membrane"/>
    <property type="evidence" value="ECO:0007669"/>
    <property type="project" value="UniProtKB-SubCell"/>
</dbReference>
<dbReference type="InterPro" id="IPR004681">
    <property type="entry name" value="TRAP_DctM"/>
</dbReference>
<keyword evidence="5 7" id="KW-1133">Transmembrane helix</keyword>
<evidence type="ECO:0000256" key="2">
    <source>
        <dbReference type="ARBA" id="ARBA00022475"/>
    </source>
</evidence>
<reference evidence="10" key="4">
    <citation type="submission" date="2021-07" db="EMBL/GenBank/DDBJ databases">
        <authorList>
            <person name="Stanton E."/>
        </authorList>
    </citation>
    <scope>NUCLEOTIDE SEQUENCE</scope>
    <source>
        <strain evidence="10">2021EL-01139</strain>
    </source>
</reference>
<evidence type="ECO:0000256" key="7">
    <source>
        <dbReference type="RuleBase" id="RU369079"/>
    </source>
</evidence>
<feature type="transmembrane region" description="Helical" evidence="7">
    <location>
        <begin position="7"/>
        <end position="33"/>
    </location>
</feature>
<comment type="caution">
    <text evidence="7">Lacks conserved residue(s) required for the propagation of feature annotation.</text>
</comment>
<evidence type="ECO:0000256" key="6">
    <source>
        <dbReference type="ARBA" id="ARBA00023136"/>
    </source>
</evidence>
<dbReference type="Proteomes" id="UP000682358">
    <property type="component" value="Chromosome"/>
</dbReference>
<comment type="subcellular location">
    <subcellularLocation>
        <location evidence="1 7">Cell inner membrane</location>
        <topology evidence="1 7">Multi-pass membrane protein</topology>
    </subcellularLocation>
</comment>
<reference evidence="13" key="3">
    <citation type="submission" date="2021-06" db="EMBL/GenBank/DDBJ databases">
        <title>Emergence of genetically related NDM-1-producing Providencia rettgeri strains in Argentina.</title>
        <authorList>
            <person name="Pasteran F."/>
            <person name="Meo A."/>
            <person name="Gomez S."/>
            <person name="Derdoy L."/>
            <person name="Albronoz E."/>
            <person name="Faccone D."/>
            <person name="Guerriero L."/>
            <person name="Archuby D."/>
            <person name="Tarzia A."/>
            <person name="Lopez M."/>
            <person name="Corso A."/>
        </authorList>
    </citation>
    <scope>NUCLEOTIDE SEQUENCE</scope>
    <source>
        <strain evidence="13">PreM15628</strain>
    </source>
</reference>
<proteinExistence type="inferred from homology"/>
<dbReference type="RefSeq" id="WP_004264925.1">
    <property type="nucleotide sequence ID" value="NZ_ABDWLN020000071.1"/>
</dbReference>
<evidence type="ECO:0000313" key="14">
    <source>
        <dbReference type="Proteomes" id="UP000216001"/>
    </source>
</evidence>
<keyword evidence="4 7" id="KW-0812">Transmembrane</keyword>
<feature type="transmembrane region" description="Helical" evidence="7">
    <location>
        <begin position="171"/>
        <end position="193"/>
    </location>
</feature>
<dbReference type="InterPro" id="IPR010656">
    <property type="entry name" value="DctM"/>
</dbReference>
<evidence type="ECO:0000313" key="10">
    <source>
        <dbReference type="EMBL" id="MBW3117331.1"/>
    </source>
</evidence>
<feature type="transmembrane region" description="Helical" evidence="7">
    <location>
        <begin position="214"/>
        <end position="236"/>
    </location>
</feature>
<dbReference type="EMBL" id="CAHPSF010000006">
    <property type="protein sequence ID" value="CAB5700909.1"/>
    <property type="molecule type" value="Genomic_DNA"/>
</dbReference>
<sequence length="425" mass="45530">MSVIIACIVLIFCFLINVPIFLSVLIALLTYFFSAGDISPLIAVQRIIGAGENVTLLAIPFFILLGNLLNYTGITSRMLKFTGTLSGHYPGGLAQSNVLLSTMMGGLSASNLADCAMLSKMLVPEMTKLGYGKSFSAAVTAAGSLITPIIPPGIALIIYGFVADVSIGKMFMAAIIPGLMCCVALMVTIYLIAKKRGYKPARDKAPTFAEVYQTGKGAMSAFLLVLVIIGGIRFGIFTPTEAGAIAVLYVIVIGTFFYREMKLKDIAASFLETARSTASIMLIIMTCSALAWVLTNEQVAQDVAKMMTSFSDNPYVFLMIVNAVLLILGMFIEGNAAIIVLVPLLMPTVKLLGIDPIHFGIVMILNLAIGCLTPPMGTVMFVATSITGVRISDFIREVMPLFFALIIVLLLVTFMPVFTTFLPSL</sequence>
<reference evidence="12 14" key="1">
    <citation type="submission" date="2017-07" db="EMBL/GenBank/DDBJ databases">
        <title>blaIMP-27 on transferable plasmids in Proteus mirabilis and Providencia rettgeri.</title>
        <authorList>
            <person name="Potter R."/>
        </authorList>
    </citation>
    <scope>NUCLEOTIDE SEQUENCE [LARGE SCALE GENOMIC DNA]</scope>
    <source>
        <strain evidence="12 14">PR1</strain>
    </source>
</reference>
<accession>A0A2A5QA27</accession>
<evidence type="ECO:0000256" key="5">
    <source>
        <dbReference type="ARBA" id="ARBA00022989"/>
    </source>
</evidence>
<evidence type="ECO:0000256" key="1">
    <source>
        <dbReference type="ARBA" id="ARBA00004429"/>
    </source>
</evidence>
<evidence type="ECO:0000313" key="11">
    <source>
        <dbReference type="EMBL" id="MDI9092908.1"/>
    </source>
</evidence>
<reference evidence="9" key="2">
    <citation type="submission" date="2020-05" db="EMBL/GenBank/DDBJ databases">
        <authorList>
            <person name="Delgado-Blas J."/>
        </authorList>
    </citation>
    <scope>NUCLEOTIDE SEQUENCE</scope>
    <source>
        <strain evidence="9">BB1453</strain>
    </source>
</reference>
<dbReference type="Pfam" id="PF06808">
    <property type="entry name" value="DctM"/>
    <property type="match status" value="1"/>
</dbReference>
<dbReference type="Proteomes" id="UP001159001">
    <property type="component" value="Unassembled WGS sequence"/>
</dbReference>
<feature type="transmembrane region" description="Helical" evidence="7">
    <location>
        <begin position="401"/>
        <end position="422"/>
    </location>
</feature>
<feature type="transmembrane region" description="Helical" evidence="7">
    <location>
        <begin position="315"/>
        <end position="345"/>
    </location>
</feature>
<keyword evidence="2" id="KW-1003">Cell membrane</keyword>
<keyword evidence="3 7" id="KW-0997">Cell inner membrane</keyword>
<dbReference type="AlphaFoldDB" id="A0A2A5QA27"/>
<evidence type="ECO:0000313" key="13">
    <source>
        <dbReference type="EMBL" id="QWQ22100.1"/>
    </source>
</evidence>
<dbReference type="NCBIfam" id="TIGR00786">
    <property type="entry name" value="dctM"/>
    <property type="match status" value="1"/>
</dbReference>
<evidence type="ECO:0000313" key="12">
    <source>
        <dbReference type="EMBL" id="OZS74428.1"/>
    </source>
</evidence>
<comment type="function">
    <text evidence="7">Part of the tripartite ATP-independent periplasmic (TRAP) transport system.</text>
</comment>
<gene>
    <name evidence="9" type="primary">siaT_1</name>
    <name evidence="12" type="ORF">CHI95_11635</name>
    <name evidence="9" type="ORF">GHA_02648</name>
    <name evidence="13" type="ORF">KOF27_07175</name>
    <name evidence="10" type="ORF">KYI77_12795</name>
    <name evidence="11" type="ORF">OGX73_09800</name>
</gene>
<feature type="transmembrane region" description="Helical" evidence="7">
    <location>
        <begin position="242"/>
        <end position="258"/>
    </location>
</feature>
<dbReference type="GO" id="GO:0022857">
    <property type="term" value="F:transmembrane transporter activity"/>
    <property type="evidence" value="ECO:0007669"/>
    <property type="project" value="UniProtKB-UniRule"/>
</dbReference>
<dbReference type="Proteomes" id="UP001155882">
    <property type="component" value="Unassembled WGS sequence"/>
</dbReference>
<organism evidence="12 14">
    <name type="scientific">Providencia rettgeri</name>
    <dbReference type="NCBI Taxonomy" id="587"/>
    <lineage>
        <taxon>Bacteria</taxon>
        <taxon>Pseudomonadati</taxon>
        <taxon>Pseudomonadota</taxon>
        <taxon>Gammaproteobacteria</taxon>
        <taxon>Enterobacterales</taxon>
        <taxon>Morganellaceae</taxon>
        <taxon>Providencia</taxon>
    </lineage>
</organism>
<dbReference type="STRING" id="587.RB151_028120"/>
<dbReference type="PIRSF" id="PIRSF006066">
    <property type="entry name" value="HI0050"/>
    <property type="match status" value="1"/>
</dbReference>
<dbReference type="Proteomes" id="UP000216001">
    <property type="component" value="Unassembled WGS sequence"/>
</dbReference>
<protein>
    <recommendedName>
        <fullName evidence="7">TRAP transporter large permease protein</fullName>
    </recommendedName>
</protein>
<dbReference type="EMBL" id="NOWC01000012">
    <property type="protein sequence ID" value="OZS74428.1"/>
    <property type="molecule type" value="Genomic_DNA"/>
</dbReference>
<feature type="transmembrane region" description="Helical" evidence="7">
    <location>
        <begin position="135"/>
        <end position="159"/>
    </location>
</feature>
<name>A0A2A5QA27_PRORE</name>
<feature type="domain" description="TRAP C4-dicarboxylate transport system permease DctM subunit" evidence="8">
    <location>
        <begin position="8"/>
        <end position="416"/>
    </location>
</feature>
<dbReference type="EMBL" id="CP076405">
    <property type="protein sequence ID" value="QWQ22100.1"/>
    <property type="molecule type" value="Genomic_DNA"/>
</dbReference>
<evidence type="ECO:0000256" key="4">
    <source>
        <dbReference type="ARBA" id="ARBA00022692"/>
    </source>
</evidence>